<dbReference type="EC" id="1.14.11.27" evidence="2"/>
<dbReference type="PANTHER" id="PTHR12461">
    <property type="entry name" value="HYPOXIA-INDUCIBLE FACTOR 1 ALPHA INHIBITOR-RELATED"/>
    <property type="match status" value="1"/>
</dbReference>
<accession>A0AAF0ENA5</accession>
<protein>
    <submittedName>
        <fullName evidence="2">[histone H3]-dimethyl-L-lysine(36) demethylase</fullName>
        <ecNumber evidence="2">1.14.11.27</ecNumber>
    </submittedName>
</protein>
<dbReference type="PANTHER" id="PTHR12461:SF94">
    <property type="entry name" value="JMJC DOMAIN-CONTAINING PROTEIN"/>
    <property type="match status" value="1"/>
</dbReference>
<dbReference type="AlphaFoldDB" id="A0AAF0ENA5"/>
<evidence type="ECO:0000313" key="3">
    <source>
        <dbReference type="Proteomes" id="UP001219933"/>
    </source>
</evidence>
<sequence length="373" mass="41468">MGYQCPSVRVYEVPPLNIDIALLGAHAAQGDERPDYAMHIRQLDLAIIVSGGARTVHESRLIDKLQEGLSESESTCMKRRRIDAATPAGDRSPVMQSAAASPIPEIEAPTIAQFLERCPKTDTYGAPFIVRDYASNWPALSPTHPGRPPRWADVNYLTRCAGPGRVVPVETGSRYTDAAWGQVIMGWDEFLHRAGWDGSQPDNSVYLAQHTLLDQFPRLASDIHVPEYVRSKPPAPWYAHGYKSPPEPIISVWIGPGGTVSPAHTDTYYNCYIQLVGRKEVWLAPPDMRGQMYAFKSDAADDLPLRSLMSNTSQVDVFDLPLDSPVAKHALRAVLCPGDMLFFPPLWWHAMRALDDQVRVPCANQGFSMSMWF</sequence>
<evidence type="ECO:0000259" key="1">
    <source>
        <dbReference type="PROSITE" id="PS51184"/>
    </source>
</evidence>
<feature type="domain" description="JmjC" evidence="1">
    <location>
        <begin position="205"/>
        <end position="373"/>
    </location>
</feature>
<dbReference type="Pfam" id="PF13621">
    <property type="entry name" value="Cupin_8"/>
    <property type="match status" value="1"/>
</dbReference>
<dbReference type="Proteomes" id="UP001219933">
    <property type="component" value="Chromosome 1"/>
</dbReference>
<proteinExistence type="predicted"/>
<gene>
    <name evidence="2" type="ORF">MCUN1_000536</name>
</gene>
<dbReference type="SMART" id="SM00558">
    <property type="entry name" value="JmjC"/>
    <property type="match status" value="1"/>
</dbReference>
<dbReference type="EMBL" id="CP119877">
    <property type="protein sequence ID" value="WFD33723.1"/>
    <property type="molecule type" value="Genomic_DNA"/>
</dbReference>
<name>A0AAF0ENA5_9BASI</name>
<keyword evidence="2" id="KW-0560">Oxidoreductase</keyword>
<dbReference type="PROSITE" id="PS51184">
    <property type="entry name" value="JMJC"/>
    <property type="match status" value="1"/>
</dbReference>
<keyword evidence="3" id="KW-1185">Reference proteome</keyword>
<reference evidence="2" key="1">
    <citation type="submission" date="2023-03" db="EMBL/GenBank/DDBJ databases">
        <title>Mating type loci evolution in Malassezia.</title>
        <authorList>
            <person name="Coelho M.A."/>
        </authorList>
    </citation>
    <scope>NUCLEOTIDE SEQUENCE</scope>
    <source>
        <strain evidence="2">CBS 11721</strain>
    </source>
</reference>
<evidence type="ECO:0000313" key="2">
    <source>
        <dbReference type="EMBL" id="WFD33723.1"/>
    </source>
</evidence>
<dbReference type="GO" id="GO:0140680">
    <property type="term" value="F:histone H3K36me/H3K36me2 demethylase activity"/>
    <property type="evidence" value="ECO:0007669"/>
    <property type="project" value="UniProtKB-EC"/>
</dbReference>
<organism evidence="2 3">
    <name type="scientific">Malassezia cuniculi</name>
    <dbReference type="NCBI Taxonomy" id="948313"/>
    <lineage>
        <taxon>Eukaryota</taxon>
        <taxon>Fungi</taxon>
        <taxon>Dikarya</taxon>
        <taxon>Basidiomycota</taxon>
        <taxon>Ustilaginomycotina</taxon>
        <taxon>Malasseziomycetes</taxon>
        <taxon>Malasseziales</taxon>
        <taxon>Malasseziaceae</taxon>
        <taxon>Malassezia</taxon>
    </lineage>
</organism>
<dbReference type="SUPFAM" id="SSF51197">
    <property type="entry name" value="Clavaminate synthase-like"/>
    <property type="match status" value="1"/>
</dbReference>
<dbReference type="InterPro" id="IPR003347">
    <property type="entry name" value="JmjC_dom"/>
</dbReference>
<dbReference type="Gene3D" id="2.60.120.650">
    <property type="entry name" value="Cupin"/>
    <property type="match status" value="1"/>
</dbReference>
<dbReference type="InterPro" id="IPR041667">
    <property type="entry name" value="Cupin_8"/>
</dbReference>